<keyword evidence="1" id="KW-0732">Signal</keyword>
<keyword evidence="3" id="KW-1185">Reference proteome</keyword>
<organism evidence="2 3">
    <name type="scientific">Solimicrobium silvestre</name>
    <dbReference type="NCBI Taxonomy" id="2099400"/>
    <lineage>
        <taxon>Bacteria</taxon>
        <taxon>Pseudomonadati</taxon>
        <taxon>Pseudomonadota</taxon>
        <taxon>Betaproteobacteria</taxon>
        <taxon>Burkholderiales</taxon>
        <taxon>Oxalobacteraceae</taxon>
        <taxon>Solimicrobium</taxon>
    </lineage>
</organism>
<evidence type="ECO:0000313" key="2">
    <source>
        <dbReference type="EMBL" id="PRC94821.1"/>
    </source>
</evidence>
<dbReference type="EMBL" id="PUGF01000001">
    <property type="protein sequence ID" value="PRC94821.1"/>
    <property type="molecule type" value="Genomic_DNA"/>
</dbReference>
<evidence type="ECO:0000313" key="3">
    <source>
        <dbReference type="Proteomes" id="UP000237839"/>
    </source>
</evidence>
<reference evidence="2 3" key="1">
    <citation type="submission" date="2018-02" db="EMBL/GenBank/DDBJ databases">
        <title>Solimicrobium silvestre gen. nov., sp. nov., isolated from alpine forest soil.</title>
        <authorList>
            <person name="Margesin R."/>
            <person name="Albuquerque L."/>
            <person name="Zhang D.-C."/>
            <person name="Froufe H.J.C."/>
            <person name="Severino R."/>
            <person name="Roxo I."/>
            <person name="Egas C."/>
            <person name="Da Costa M.S."/>
        </authorList>
    </citation>
    <scope>NUCLEOTIDE SEQUENCE [LARGE SCALE GENOMIC DNA]</scope>
    <source>
        <strain evidence="2 3">S20-91</strain>
    </source>
</reference>
<accession>A0A2S9H4F9</accession>
<feature type="signal peptide" evidence="1">
    <location>
        <begin position="1"/>
        <end position="35"/>
    </location>
</feature>
<dbReference type="InterPro" id="IPR029045">
    <property type="entry name" value="ClpP/crotonase-like_dom_sf"/>
</dbReference>
<dbReference type="Proteomes" id="UP000237839">
    <property type="component" value="Unassembled WGS sequence"/>
</dbReference>
<gene>
    <name evidence="2" type="ORF">S2091_0016</name>
</gene>
<sequence>MNSQHYLQRPNHFISRIACLLIASACYMVSASVSADTVANASLKTPPGSAEEWAVAAKIDLNAAYEETLNNHPGVYDPHNPDFINKLELAKKNGLAIASQVHDAAGYAAAISAFNTGLHDGHAGAFSTLDDKQMPVPRWPGFFSVWRGDGLYIYASEHADLHVGAKIVSCDGVQIKDVILNNVFAFEGRSDEVGHWWVRAGKVFVDRGNPFVTLPQQCQFSFDGQLFKRDIKWEATDSNFEQWRKRAYNGDELPVGLTEPRAKLFWVAMPTFDPNEAERIAYLKLSAEVLEKREHMLNADAIVIDLRHNQGGSSMWSKHFAEALWGEARVNRKMDAYSRDYQVWWRASQDNTDYMLGLVDQFKQQEILDSAAWASENGNAMKAALLRGDKYYIARDEAGKNIVTDPNVDLPTDPVPLSKPVYVIVPGQCASACLDALDVFTRFAGTKLIGAPSSADSTYMEVRVKTLPSGFADVLIPNKMYVNRPRVSGQGYLPEITVDDLEWSTANLLKVVEKDLALKYRDSTGG</sequence>
<protein>
    <submittedName>
        <fullName evidence="2">Peptidase family S41</fullName>
    </submittedName>
</protein>
<dbReference type="SUPFAM" id="SSF52096">
    <property type="entry name" value="ClpP/crotonase"/>
    <property type="match status" value="1"/>
</dbReference>
<dbReference type="AlphaFoldDB" id="A0A2S9H4F9"/>
<dbReference type="Gene3D" id="3.90.226.10">
    <property type="entry name" value="2-enoyl-CoA Hydratase, Chain A, domain 1"/>
    <property type="match status" value="1"/>
</dbReference>
<name>A0A2S9H4F9_9BURK</name>
<dbReference type="OrthoDB" id="7266775at2"/>
<proteinExistence type="predicted"/>
<dbReference type="RefSeq" id="WP_105529748.1">
    <property type="nucleotide sequence ID" value="NZ_PUGF01000001.1"/>
</dbReference>
<feature type="chain" id="PRO_5015672956" evidence="1">
    <location>
        <begin position="36"/>
        <end position="526"/>
    </location>
</feature>
<comment type="caution">
    <text evidence="2">The sequence shown here is derived from an EMBL/GenBank/DDBJ whole genome shotgun (WGS) entry which is preliminary data.</text>
</comment>
<evidence type="ECO:0000256" key="1">
    <source>
        <dbReference type="SAM" id="SignalP"/>
    </source>
</evidence>